<dbReference type="Proteomes" id="UP000078492">
    <property type="component" value="Unassembled WGS sequence"/>
</dbReference>
<sequence>MQLDKYTQREDLDEHLQILTAIMTDLTVDVGKTLDYLAYSKEGLIHTRLLPLEPIIIELREAASQLTKGLHFPFQVKMENWNTIQKYMSINAVYFNFHIFTTLKFPVIAYPTYKIIRTTPLLHYSHSNVFTFVKTDYPLIALDKENNHYTMLSENDLNKCVRDPTTYTCG</sequence>
<reference evidence="1 2" key="1">
    <citation type="submission" date="2015-09" db="EMBL/GenBank/DDBJ databases">
        <title>Trachymyrmex cornetzi WGS genome.</title>
        <authorList>
            <person name="Nygaard S."/>
            <person name="Hu H."/>
            <person name="Boomsma J."/>
            <person name="Zhang G."/>
        </authorList>
    </citation>
    <scope>NUCLEOTIDE SEQUENCE [LARGE SCALE GENOMIC DNA]</scope>
    <source>
        <strain evidence="1">Tcor2-1</strain>
        <tissue evidence="1">Whole body</tissue>
    </source>
</reference>
<evidence type="ECO:0000313" key="2">
    <source>
        <dbReference type="Proteomes" id="UP000078492"/>
    </source>
</evidence>
<proteinExistence type="predicted"/>
<dbReference type="AlphaFoldDB" id="A0A151IUC8"/>
<evidence type="ECO:0000313" key="1">
    <source>
        <dbReference type="EMBL" id="KYN11059.1"/>
    </source>
</evidence>
<gene>
    <name evidence="1" type="ORF">ALC57_16791</name>
</gene>
<dbReference type="EMBL" id="KQ980959">
    <property type="protein sequence ID" value="KYN11059.1"/>
    <property type="molecule type" value="Genomic_DNA"/>
</dbReference>
<name>A0A151IUC8_9HYME</name>
<protein>
    <submittedName>
        <fullName evidence="1">Uncharacterized protein</fullName>
    </submittedName>
</protein>
<accession>A0A151IUC8</accession>
<keyword evidence="2" id="KW-1185">Reference proteome</keyword>
<organism evidence="1 2">
    <name type="scientific">Trachymyrmex cornetzi</name>
    <dbReference type="NCBI Taxonomy" id="471704"/>
    <lineage>
        <taxon>Eukaryota</taxon>
        <taxon>Metazoa</taxon>
        <taxon>Ecdysozoa</taxon>
        <taxon>Arthropoda</taxon>
        <taxon>Hexapoda</taxon>
        <taxon>Insecta</taxon>
        <taxon>Pterygota</taxon>
        <taxon>Neoptera</taxon>
        <taxon>Endopterygota</taxon>
        <taxon>Hymenoptera</taxon>
        <taxon>Apocrita</taxon>
        <taxon>Aculeata</taxon>
        <taxon>Formicoidea</taxon>
        <taxon>Formicidae</taxon>
        <taxon>Myrmicinae</taxon>
        <taxon>Trachymyrmex</taxon>
    </lineage>
</organism>